<name>E2B6H1_HARSA</name>
<sequence length="97" mass="10034">MFAKGEKGRSVEDGASPRSDVCANESDGDTSDGDSPVVSKDLAKSSHSGIMYQMPQSVIYSPSPGVLLGIGQNGQPVQISQDGGRFLLAAAENADFT</sequence>
<organism evidence="3">
    <name type="scientific">Harpegnathos saltator</name>
    <name type="common">Jerdon's jumping ant</name>
    <dbReference type="NCBI Taxonomy" id="610380"/>
    <lineage>
        <taxon>Eukaryota</taxon>
        <taxon>Metazoa</taxon>
        <taxon>Ecdysozoa</taxon>
        <taxon>Arthropoda</taxon>
        <taxon>Hexapoda</taxon>
        <taxon>Insecta</taxon>
        <taxon>Pterygota</taxon>
        <taxon>Neoptera</taxon>
        <taxon>Endopterygota</taxon>
        <taxon>Hymenoptera</taxon>
        <taxon>Apocrita</taxon>
        <taxon>Aculeata</taxon>
        <taxon>Formicoidea</taxon>
        <taxon>Formicidae</taxon>
        <taxon>Ponerinae</taxon>
        <taxon>Ponerini</taxon>
        <taxon>Harpegnathos</taxon>
    </lineage>
</organism>
<protein>
    <submittedName>
        <fullName evidence="2">Uncharacterized protein</fullName>
    </submittedName>
</protein>
<gene>
    <name evidence="2" type="ORF">EAI_03279</name>
</gene>
<dbReference type="Proteomes" id="UP000008237">
    <property type="component" value="Unassembled WGS sequence"/>
</dbReference>
<evidence type="ECO:0000313" key="2">
    <source>
        <dbReference type="EMBL" id="EFN88715.1"/>
    </source>
</evidence>
<dbReference type="STRING" id="610380.E2B6H1"/>
<evidence type="ECO:0000313" key="3">
    <source>
        <dbReference type="Proteomes" id="UP000008237"/>
    </source>
</evidence>
<dbReference type="AlphaFoldDB" id="E2B6H1"/>
<keyword evidence="3" id="KW-1185">Reference proteome</keyword>
<proteinExistence type="predicted"/>
<feature type="compositionally biased region" description="Basic and acidic residues" evidence="1">
    <location>
        <begin position="1"/>
        <end position="12"/>
    </location>
</feature>
<reference evidence="2 3" key="1">
    <citation type="journal article" date="2010" name="Science">
        <title>Genomic comparison of the ants Camponotus floridanus and Harpegnathos saltator.</title>
        <authorList>
            <person name="Bonasio R."/>
            <person name="Zhang G."/>
            <person name="Ye C."/>
            <person name="Mutti N.S."/>
            <person name="Fang X."/>
            <person name="Qin N."/>
            <person name="Donahue G."/>
            <person name="Yang P."/>
            <person name="Li Q."/>
            <person name="Li C."/>
            <person name="Zhang P."/>
            <person name="Huang Z."/>
            <person name="Berger S.L."/>
            <person name="Reinberg D."/>
            <person name="Wang J."/>
            <person name="Liebig J."/>
        </authorList>
    </citation>
    <scope>NUCLEOTIDE SEQUENCE [LARGE SCALE GENOMIC DNA]</scope>
    <source>
        <strain evidence="2 3">R22 G/1</strain>
    </source>
</reference>
<dbReference type="EMBL" id="GL445973">
    <property type="protein sequence ID" value="EFN88715.1"/>
    <property type="molecule type" value="Genomic_DNA"/>
</dbReference>
<dbReference type="OrthoDB" id="2284405at2759"/>
<dbReference type="InParanoid" id="E2B6H1"/>
<accession>E2B6H1</accession>
<feature type="region of interest" description="Disordered" evidence="1">
    <location>
        <begin position="1"/>
        <end position="46"/>
    </location>
</feature>
<evidence type="ECO:0000256" key="1">
    <source>
        <dbReference type="SAM" id="MobiDB-lite"/>
    </source>
</evidence>